<feature type="non-terminal residue" evidence="1">
    <location>
        <position position="297"/>
    </location>
</feature>
<evidence type="ECO:0000313" key="1">
    <source>
        <dbReference type="EMBL" id="CAG8781952.1"/>
    </source>
</evidence>
<name>A0A9N9P1R9_9GLOM</name>
<organism evidence="1 2">
    <name type="scientific">Cetraspora pellucida</name>
    <dbReference type="NCBI Taxonomy" id="1433469"/>
    <lineage>
        <taxon>Eukaryota</taxon>
        <taxon>Fungi</taxon>
        <taxon>Fungi incertae sedis</taxon>
        <taxon>Mucoromycota</taxon>
        <taxon>Glomeromycotina</taxon>
        <taxon>Glomeromycetes</taxon>
        <taxon>Diversisporales</taxon>
        <taxon>Gigasporaceae</taxon>
        <taxon>Cetraspora</taxon>
    </lineage>
</organism>
<dbReference type="OrthoDB" id="2436897at2759"/>
<reference evidence="1" key="1">
    <citation type="submission" date="2021-06" db="EMBL/GenBank/DDBJ databases">
        <authorList>
            <person name="Kallberg Y."/>
            <person name="Tangrot J."/>
            <person name="Rosling A."/>
        </authorList>
    </citation>
    <scope>NUCLEOTIDE SEQUENCE</scope>
    <source>
        <strain evidence="1">FL966</strain>
    </source>
</reference>
<sequence length="297" mass="34184">MSVIVDQSVSENELQEYSETNETNESSQLFTKHRNVSSKEQGDIWLYVNKGVSLGRGHYKASCCGLKRTVLDKIYETAALIWNNLHYSEESCIQLLVEMRSWKRKDEPYHLSYNSTHETPIKWWCSVYVDDDQDQLQQLALHLFSIVPSQAVCERNFSMLKWFYGNKRTQLCLSRVEDITKICSYYLLNSDKELQLYGKDLNNKELYESINTSMITYDLLETSDENTNNGRTSDLEDINGSEDLENLTLNIADSVDLALPEFLASGDAVFSSEPVTTNRARNVGNMNYNPIELARQM</sequence>
<evidence type="ECO:0000313" key="2">
    <source>
        <dbReference type="Proteomes" id="UP000789759"/>
    </source>
</evidence>
<dbReference type="SUPFAM" id="SSF53098">
    <property type="entry name" value="Ribonuclease H-like"/>
    <property type="match status" value="1"/>
</dbReference>
<keyword evidence="2" id="KW-1185">Reference proteome</keyword>
<accession>A0A9N9P1R9</accession>
<protein>
    <submittedName>
        <fullName evidence="1">12937_t:CDS:1</fullName>
    </submittedName>
</protein>
<gene>
    <name evidence="1" type="ORF">CPELLU_LOCUS16442</name>
</gene>
<dbReference type="Proteomes" id="UP000789759">
    <property type="component" value="Unassembled WGS sequence"/>
</dbReference>
<dbReference type="InterPro" id="IPR012337">
    <property type="entry name" value="RNaseH-like_sf"/>
</dbReference>
<dbReference type="EMBL" id="CAJVQA010024331">
    <property type="protein sequence ID" value="CAG8781952.1"/>
    <property type="molecule type" value="Genomic_DNA"/>
</dbReference>
<proteinExistence type="predicted"/>
<dbReference type="AlphaFoldDB" id="A0A9N9P1R9"/>
<comment type="caution">
    <text evidence="1">The sequence shown here is derived from an EMBL/GenBank/DDBJ whole genome shotgun (WGS) entry which is preliminary data.</text>
</comment>